<feature type="compositionally biased region" description="Low complexity" evidence="4">
    <location>
        <begin position="1"/>
        <end position="25"/>
    </location>
</feature>
<organism evidence="5 6">
    <name type="scientific">Saimiri boliviensis boliviensis</name>
    <name type="common">Bolivian squirrel monkey</name>
    <dbReference type="NCBI Taxonomy" id="39432"/>
    <lineage>
        <taxon>Eukaryota</taxon>
        <taxon>Metazoa</taxon>
        <taxon>Chordata</taxon>
        <taxon>Craniata</taxon>
        <taxon>Vertebrata</taxon>
        <taxon>Euteleostomi</taxon>
        <taxon>Mammalia</taxon>
        <taxon>Eutheria</taxon>
        <taxon>Euarchontoglires</taxon>
        <taxon>Primates</taxon>
        <taxon>Haplorrhini</taxon>
        <taxon>Platyrrhini</taxon>
        <taxon>Cebidae</taxon>
        <taxon>Saimiriinae</taxon>
        <taxon>Saimiri</taxon>
    </lineage>
</organism>
<reference evidence="5" key="2">
    <citation type="submission" date="2025-09" db="UniProtKB">
        <authorList>
            <consortium name="Ensembl"/>
        </authorList>
    </citation>
    <scope>IDENTIFICATION</scope>
</reference>
<dbReference type="AlphaFoldDB" id="A0A2K6S0G1"/>
<accession>A0A2K6S0G1</accession>
<keyword evidence="3" id="KW-0862">Zinc</keyword>
<evidence type="ECO:0000256" key="3">
    <source>
        <dbReference type="ARBA" id="ARBA00022833"/>
    </source>
</evidence>
<dbReference type="Ensembl" id="ENSSBOT00000004367.1">
    <property type="protein sequence ID" value="ENSSBOP00000000870.1"/>
    <property type="gene ID" value="ENSSBOG00000003895.1"/>
</dbReference>
<evidence type="ECO:0000256" key="4">
    <source>
        <dbReference type="SAM" id="MobiDB-lite"/>
    </source>
</evidence>
<keyword evidence="2" id="KW-0863">Zinc-finger</keyword>
<keyword evidence="6" id="KW-1185">Reference proteome</keyword>
<dbReference type="PANTHER" id="PTHR11224">
    <property type="entry name" value="MAKORIN-RELATED"/>
    <property type="match status" value="1"/>
</dbReference>
<reference evidence="5" key="1">
    <citation type="submission" date="2025-08" db="UniProtKB">
        <authorList>
            <consortium name="Ensembl"/>
        </authorList>
    </citation>
    <scope>IDENTIFICATION</scope>
</reference>
<dbReference type="Proteomes" id="UP000233220">
    <property type="component" value="Unplaced"/>
</dbReference>
<dbReference type="GeneTree" id="ENSGT00950000183077"/>
<dbReference type="OMA" id="AMSKKAC"/>
<feature type="region of interest" description="Disordered" evidence="4">
    <location>
        <begin position="1"/>
        <end position="46"/>
    </location>
</feature>
<sequence length="183" mass="19668">MEEPAAPSEAHEAAGAQAGAEAAGEGVSGPDLPVREPSGESAAPDSALPHVAVGWAPFPVAPVPAHLRTGGVRPAPAWGGGGWPSPLPSRSSGIWTKQIICRCIRRWRSARQFDNRIIKSCPQCRVTSDLVIPSEFWVEEEEEKQTLIQQYKEAMSNKACRFTAVKNLPGVSDETLDFGLLSW</sequence>
<keyword evidence="1" id="KW-0479">Metal-binding</keyword>
<evidence type="ECO:0000256" key="1">
    <source>
        <dbReference type="ARBA" id="ARBA00022723"/>
    </source>
</evidence>
<proteinExistence type="predicted"/>
<evidence type="ECO:0000256" key="2">
    <source>
        <dbReference type="ARBA" id="ARBA00022771"/>
    </source>
</evidence>
<evidence type="ECO:0000313" key="5">
    <source>
        <dbReference type="Ensembl" id="ENSSBOP00000000870.1"/>
    </source>
</evidence>
<dbReference type="InterPro" id="IPR045072">
    <property type="entry name" value="MKRN-like"/>
</dbReference>
<dbReference type="STRING" id="39432.ENSSBOP00000000870"/>
<dbReference type="PANTHER" id="PTHR11224:SF38">
    <property type="entry name" value="E3 UBIQUITIN-PROTEIN LIGASE MAKORIN-3-RELATED"/>
    <property type="match status" value="1"/>
</dbReference>
<dbReference type="GO" id="GO:0008270">
    <property type="term" value="F:zinc ion binding"/>
    <property type="evidence" value="ECO:0007669"/>
    <property type="project" value="UniProtKB-KW"/>
</dbReference>
<protein>
    <submittedName>
        <fullName evidence="5">Uncharacterized protein</fullName>
    </submittedName>
</protein>
<dbReference type="GO" id="GO:0061630">
    <property type="term" value="F:ubiquitin protein ligase activity"/>
    <property type="evidence" value="ECO:0007669"/>
    <property type="project" value="InterPro"/>
</dbReference>
<evidence type="ECO:0000313" key="6">
    <source>
        <dbReference type="Proteomes" id="UP000233220"/>
    </source>
</evidence>
<dbReference type="GO" id="GO:0000209">
    <property type="term" value="P:protein polyubiquitination"/>
    <property type="evidence" value="ECO:0007669"/>
    <property type="project" value="InterPro"/>
</dbReference>
<name>A0A2K6S0G1_SAIBB</name>